<reference evidence="2" key="1">
    <citation type="submission" date="2019-07" db="EMBL/GenBank/DDBJ databases">
        <title>Bacillus alkalisoli sp. nov. isolated from saline soil.</title>
        <authorList>
            <person name="Sun J.-Q."/>
            <person name="Xu L."/>
        </authorList>
    </citation>
    <scope>NUCLEOTIDE SEQUENCE [LARGE SCALE GENOMIC DNA]</scope>
    <source>
        <strain evidence="2">M4U3P1</strain>
    </source>
</reference>
<evidence type="ECO:0000313" key="1">
    <source>
        <dbReference type="EMBL" id="QKS70920.1"/>
    </source>
</evidence>
<accession>A0A859FDE5</accession>
<dbReference type="InterPro" id="IPR023164">
    <property type="entry name" value="YqgQ-like_sf"/>
</dbReference>
<sequence>MTYHELLMHLRSYHAFIYTGDKNSDLDLIEEEVRELFRLGIVEPHFLKDALIAIRVEREKTKR</sequence>
<name>A0A859FDE5_9BACI</name>
<dbReference type="EMBL" id="CP041372">
    <property type="protein sequence ID" value="QKS70920.1"/>
    <property type="molecule type" value="Genomic_DNA"/>
</dbReference>
<dbReference type="Gene3D" id="1.10.287.760">
    <property type="entry name" value="YqgQ-like"/>
    <property type="match status" value="1"/>
</dbReference>
<gene>
    <name evidence="1" type="ORF">FLK61_29800</name>
</gene>
<dbReference type="KEGG" id="psua:FLK61_29800"/>
<organism evidence="1 2">
    <name type="scientific">Paenalkalicoccus suaedae</name>
    <dbReference type="NCBI Taxonomy" id="2592382"/>
    <lineage>
        <taxon>Bacteria</taxon>
        <taxon>Bacillati</taxon>
        <taxon>Bacillota</taxon>
        <taxon>Bacilli</taxon>
        <taxon>Bacillales</taxon>
        <taxon>Bacillaceae</taxon>
        <taxon>Paenalkalicoccus</taxon>
    </lineage>
</organism>
<dbReference type="SUPFAM" id="SSF158379">
    <property type="entry name" value="YqgQ-like"/>
    <property type="match status" value="1"/>
</dbReference>
<proteinExistence type="predicted"/>
<evidence type="ECO:0000313" key="2">
    <source>
        <dbReference type="Proteomes" id="UP000318138"/>
    </source>
</evidence>
<keyword evidence="2" id="KW-1185">Reference proteome</keyword>
<dbReference type="Pfam" id="PF06014">
    <property type="entry name" value="YqgQ-like"/>
    <property type="match status" value="1"/>
</dbReference>
<dbReference type="InterPro" id="IPR009256">
    <property type="entry name" value="YqgQ-like"/>
</dbReference>
<dbReference type="RefSeq" id="WP_176008957.1">
    <property type="nucleotide sequence ID" value="NZ_CP041372.2"/>
</dbReference>
<dbReference type="Proteomes" id="UP000318138">
    <property type="component" value="Chromosome"/>
</dbReference>
<protein>
    <submittedName>
        <fullName evidence="1">DUF910 family protein</fullName>
    </submittedName>
</protein>
<dbReference type="AlphaFoldDB" id="A0A859FDE5"/>